<accession>A0A1H7NSC5</accession>
<keyword evidence="2" id="KW-0812">Transmembrane</keyword>
<evidence type="ECO:0000313" key="4">
    <source>
        <dbReference type="Proteomes" id="UP000183015"/>
    </source>
</evidence>
<evidence type="ECO:0008006" key="5">
    <source>
        <dbReference type="Google" id="ProtNLM"/>
    </source>
</evidence>
<feature type="region of interest" description="Disordered" evidence="1">
    <location>
        <begin position="106"/>
        <end position="174"/>
    </location>
</feature>
<dbReference type="Proteomes" id="UP000183015">
    <property type="component" value="Unassembled WGS sequence"/>
</dbReference>
<keyword evidence="4" id="KW-1185">Reference proteome</keyword>
<sequence length="174" mass="18374">MIIVLGLVILVAAAVLALAGFFGNTGSAHAVNGAFSVFGHHLTGSTGTLFLFGVIVGAAGMLGLGLLLTGARRSSRRGLEARRALRHARRETAVADKDRAVLVDQRDAARTEAATADRERDAAAEQRDGLLRTIRRVGTGSPGTRTGEPESGREPGLDEPESRWRRMGHRAGRG</sequence>
<organism evidence="3 4">
    <name type="scientific">Streptacidiphilus jiangxiensis</name>
    <dbReference type="NCBI Taxonomy" id="235985"/>
    <lineage>
        <taxon>Bacteria</taxon>
        <taxon>Bacillati</taxon>
        <taxon>Actinomycetota</taxon>
        <taxon>Actinomycetes</taxon>
        <taxon>Kitasatosporales</taxon>
        <taxon>Streptomycetaceae</taxon>
        <taxon>Streptacidiphilus</taxon>
    </lineage>
</organism>
<dbReference type="EMBL" id="FOAZ01000007">
    <property type="protein sequence ID" value="SEL26470.1"/>
    <property type="molecule type" value="Genomic_DNA"/>
</dbReference>
<reference evidence="4" key="1">
    <citation type="submission" date="2016-10" db="EMBL/GenBank/DDBJ databases">
        <authorList>
            <person name="Varghese N."/>
        </authorList>
    </citation>
    <scope>NUCLEOTIDE SEQUENCE [LARGE SCALE GENOMIC DNA]</scope>
    <source>
        <strain evidence="4">DSM 45096 / BCRC 16803 / CGMCC 4.1857 / CIP 109030 / JCM 12277 / KCTC 19219 / NBRC 100920 / 33214</strain>
    </source>
</reference>
<feature type="compositionally biased region" description="Basic and acidic residues" evidence="1">
    <location>
        <begin position="106"/>
        <end position="130"/>
    </location>
</feature>
<gene>
    <name evidence="3" type="ORF">SAMN05414137_10757</name>
</gene>
<feature type="compositionally biased region" description="Basic and acidic residues" evidence="1">
    <location>
        <begin position="147"/>
        <end position="164"/>
    </location>
</feature>
<dbReference type="AlphaFoldDB" id="A0A1H7NSC5"/>
<protein>
    <recommendedName>
        <fullName evidence="5">Lipopolysaccharide assembly protein A domain-containing protein</fullName>
    </recommendedName>
</protein>
<dbReference type="RefSeq" id="WP_063773212.1">
    <property type="nucleotide sequence ID" value="NZ_BBPN01000008.1"/>
</dbReference>
<proteinExistence type="predicted"/>
<keyword evidence="2" id="KW-1133">Transmembrane helix</keyword>
<name>A0A1H7NSC5_STRJI</name>
<evidence type="ECO:0000313" key="3">
    <source>
        <dbReference type="EMBL" id="SEL26470.1"/>
    </source>
</evidence>
<feature type="transmembrane region" description="Helical" evidence="2">
    <location>
        <begin position="46"/>
        <end position="68"/>
    </location>
</feature>
<dbReference type="STRING" id="235985.SAMN05414137_10757"/>
<dbReference type="eggNOG" id="ENOG50347XM">
    <property type="taxonomic scope" value="Bacteria"/>
</dbReference>
<feature type="compositionally biased region" description="Basic residues" evidence="1">
    <location>
        <begin position="165"/>
        <end position="174"/>
    </location>
</feature>
<evidence type="ECO:0000256" key="2">
    <source>
        <dbReference type="SAM" id="Phobius"/>
    </source>
</evidence>
<keyword evidence="2" id="KW-0472">Membrane</keyword>
<evidence type="ECO:0000256" key="1">
    <source>
        <dbReference type="SAM" id="MobiDB-lite"/>
    </source>
</evidence>